<evidence type="ECO:0000313" key="2">
    <source>
        <dbReference type="EMBL" id="KAK9945523.1"/>
    </source>
</evidence>
<feature type="compositionally biased region" description="Basic and acidic residues" evidence="1">
    <location>
        <begin position="49"/>
        <end position="60"/>
    </location>
</feature>
<name>A0AAW1YCV2_RUBAR</name>
<feature type="region of interest" description="Disordered" evidence="1">
    <location>
        <begin position="22"/>
        <end position="72"/>
    </location>
</feature>
<evidence type="ECO:0000313" key="3">
    <source>
        <dbReference type="Proteomes" id="UP001457282"/>
    </source>
</evidence>
<keyword evidence="3" id="KW-1185">Reference proteome</keyword>
<reference evidence="2 3" key="1">
    <citation type="journal article" date="2023" name="G3 (Bethesda)">
        <title>A chromosome-length genome assembly and annotation of blackberry (Rubus argutus, cv. 'Hillquist').</title>
        <authorList>
            <person name="Bruna T."/>
            <person name="Aryal R."/>
            <person name="Dudchenko O."/>
            <person name="Sargent D.J."/>
            <person name="Mead D."/>
            <person name="Buti M."/>
            <person name="Cavallini A."/>
            <person name="Hytonen T."/>
            <person name="Andres J."/>
            <person name="Pham M."/>
            <person name="Weisz D."/>
            <person name="Mascagni F."/>
            <person name="Usai G."/>
            <person name="Natali L."/>
            <person name="Bassil N."/>
            <person name="Fernandez G.E."/>
            <person name="Lomsadze A."/>
            <person name="Armour M."/>
            <person name="Olukolu B."/>
            <person name="Poorten T."/>
            <person name="Britton C."/>
            <person name="Davik J."/>
            <person name="Ashrafi H."/>
            <person name="Aiden E.L."/>
            <person name="Borodovsky M."/>
            <person name="Worthington M."/>
        </authorList>
    </citation>
    <scope>NUCLEOTIDE SEQUENCE [LARGE SCALE GENOMIC DNA]</scope>
    <source>
        <strain evidence="2">PI 553951</strain>
    </source>
</reference>
<comment type="caution">
    <text evidence="2">The sequence shown here is derived from an EMBL/GenBank/DDBJ whole genome shotgun (WGS) entry which is preliminary data.</text>
</comment>
<feature type="compositionally biased region" description="Basic residues" evidence="1">
    <location>
        <begin position="22"/>
        <end position="32"/>
    </location>
</feature>
<gene>
    <name evidence="2" type="ORF">M0R45_011036</name>
</gene>
<protein>
    <submittedName>
        <fullName evidence="2">Uncharacterized protein</fullName>
    </submittedName>
</protein>
<organism evidence="2 3">
    <name type="scientific">Rubus argutus</name>
    <name type="common">Southern blackberry</name>
    <dbReference type="NCBI Taxonomy" id="59490"/>
    <lineage>
        <taxon>Eukaryota</taxon>
        <taxon>Viridiplantae</taxon>
        <taxon>Streptophyta</taxon>
        <taxon>Embryophyta</taxon>
        <taxon>Tracheophyta</taxon>
        <taxon>Spermatophyta</taxon>
        <taxon>Magnoliopsida</taxon>
        <taxon>eudicotyledons</taxon>
        <taxon>Gunneridae</taxon>
        <taxon>Pentapetalae</taxon>
        <taxon>rosids</taxon>
        <taxon>fabids</taxon>
        <taxon>Rosales</taxon>
        <taxon>Rosaceae</taxon>
        <taxon>Rosoideae</taxon>
        <taxon>Rosoideae incertae sedis</taxon>
        <taxon>Rubus</taxon>
    </lineage>
</organism>
<sequence>MRRRKEHSLSLLFLNHNRSHIHARAASKRRSTRRDALGEGSGRRSRRWISPEETKTEATRCSRGGAPCGSRLRWTTSNRRGAIWKRRSMRRGALGKGGGGGATGCGGGATGCGCGGAIGRGSE</sequence>
<dbReference type="Proteomes" id="UP001457282">
    <property type="component" value="Unassembled WGS sequence"/>
</dbReference>
<accession>A0AAW1YCV2</accession>
<dbReference type="EMBL" id="JBEDUW010000002">
    <property type="protein sequence ID" value="KAK9945523.1"/>
    <property type="molecule type" value="Genomic_DNA"/>
</dbReference>
<dbReference type="AlphaFoldDB" id="A0AAW1YCV2"/>
<proteinExistence type="predicted"/>
<evidence type="ECO:0000256" key="1">
    <source>
        <dbReference type="SAM" id="MobiDB-lite"/>
    </source>
</evidence>